<evidence type="ECO:0000313" key="2">
    <source>
        <dbReference type="Proteomes" id="UP001230649"/>
    </source>
</evidence>
<reference evidence="1" key="1">
    <citation type="submission" date="2023-04" db="EMBL/GenBank/DDBJ databases">
        <title>Draft Genome sequencing of Naganishia species isolated from polar environments using Oxford Nanopore Technology.</title>
        <authorList>
            <person name="Leo P."/>
            <person name="Venkateswaran K."/>
        </authorList>
    </citation>
    <scope>NUCLEOTIDE SEQUENCE</scope>
    <source>
        <strain evidence="1">MNA-CCFEE 5262</strain>
    </source>
</reference>
<keyword evidence="2" id="KW-1185">Reference proteome</keyword>
<gene>
    <name evidence="1" type="ORF">QFC20_002072</name>
</gene>
<comment type="caution">
    <text evidence="1">The sequence shown here is derived from an EMBL/GenBank/DDBJ whole genome shotgun (WGS) entry which is preliminary data.</text>
</comment>
<evidence type="ECO:0000313" key="1">
    <source>
        <dbReference type="EMBL" id="KAJ9112747.1"/>
    </source>
</evidence>
<sequence>MPHSALSRSSANATTASRSSTPASATTSPLFQPSHPATPPAFALASPHPVRLNVLGKSLSIIGGVSSKASSAGTPSKGMDHLGLNDNFALDDASALETASPEPVVRRCKDLQRALREFEDNLLDEVESSESSSESSDVGEMEMDGGSVRRTRKGKTPTGWKKGVARDMPRFQLIVDVPLWTPGCFQDLSSMQDVRDRTLSSLHTIVDNLRLRGGVRTTYRLLSTANGGSWGCIRVAPFMSSSTSHGHQSFINRNEQKPMAPSAFRRSTFAGPAFSRHLFAGGSMDSTGLLPSHANAHAGGTSEDEKQEVARVVKLALEKDGDGVIPESNVYLLALNGQPALIIT</sequence>
<protein>
    <submittedName>
        <fullName evidence="1">Uncharacterized protein</fullName>
    </submittedName>
</protein>
<accession>A0ACC2WM76</accession>
<dbReference type="Proteomes" id="UP001230649">
    <property type="component" value="Unassembled WGS sequence"/>
</dbReference>
<name>A0ACC2WM76_9TREE</name>
<organism evidence="1 2">
    <name type="scientific">Naganishia adeliensis</name>
    <dbReference type="NCBI Taxonomy" id="92952"/>
    <lineage>
        <taxon>Eukaryota</taxon>
        <taxon>Fungi</taxon>
        <taxon>Dikarya</taxon>
        <taxon>Basidiomycota</taxon>
        <taxon>Agaricomycotina</taxon>
        <taxon>Tremellomycetes</taxon>
        <taxon>Filobasidiales</taxon>
        <taxon>Filobasidiaceae</taxon>
        <taxon>Naganishia</taxon>
    </lineage>
</organism>
<proteinExistence type="predicted"/>
<dbReference type="EMBL" id="JASBWS010000014">
    <property type="protein sequence ID" value="KAJ9112747.1"/>
    <property type="molecule type" value="Genomic_DNA"/>
</dbReference>